<keyword evidence="1" id="KW-1133">Transmembrane helix</keyword>
<gene>
    <name evidence="2" type="ORF">EGR_08278</name>
</gene>
<keyword evidence="1" id="KW-0812">Transmembrane</keyword>
<name>W6UFF4_ECHGR</name>
<evidence type="ECO:0000313" key="3">
    <source>
        <dbReference type="Proteomes" id="UP000019149"/>
    </source>
</evidence>
<dbReference type="KEGG" id="egl:EGR_08278"/>
<reference evidence="2 3" key="1">
    <citation type="journal article" date="2013" name="Nat. Genet.">
        <title>The genome of the hydatid tapeworm Echinococcus granulosus.</title>
        <authorList>
            <person name="Zheng H."/>
            <person name="Zhang W."/>
            <person name="Zhang L."/>
            <person name="Zhang Z."/>
            <person name="Li J."/>
            <person name="Lu G."/>
            <person name="Zhu Y."/>
            <person name="Wang Y."/>
            <person name="Huang Y."/>
            <person name="Liu J."/>
            <person name="Kang H."/>
            <person name="Chen J."/>
            <person name="Wang L."/>
            <person name="Chen A."/>
            <person name="Yu S."/>
            <person name="Gao Z."/>
            <person name="Jin L."/>
            <person name="Gu W."/>
            <person name="Wang Z."/>
            <person name="Zhao L."/>
            <person name="Shi B."/>
            <person name="Wen H."/>
            <person name="Lin R."/>
            <person name="Jones M.K."/>
            <person name="Brejova B."/>
            <person name="Vinar T."/>
            <person name="Zhao G."/>
            <person name="McManus D.P."/>
            <person name="Chen Z."/>
            <person name="Zhou Y."/>
            <person name="Wang S."/>
        </authorList>
    </citation>
    <scope>NUCLEOTIDE SEQUENCE [LARGE SCALE GENOMIC DNA]</scope>
</reference>
<protein>
    <submittedName>
        <fullName evidence="2">Uncharacterized protein</fullName>
    </submittedName>
</protein>
<keyword evidence="3" id="KW-1185">Reference proteome</keyword>
<dbReference type="AlphaFoldDB" id="W6UFF4"/>
<comment type="caution">
    <text evidence="2">The sequence shown here is derived from an EMBL/GenBank/DDBJ whole genome shotgun (WGS) entry which is preliminary data.</text>
</comment>
<accession>W6UFF4</accession>
<dbReference type="EMBL" id="APAU02000101">
    <property type="protein sequence ID" value="EUB56872.1"/>
    <property type="molecule type" value="Genomic_DNA"/>
</dbReference>
<organism evidence="2 3">
    <name type="scientific">Echinococcus granulosus</name>
    <name type="common">Hydatid tapeworm</name>
    <dbReference type="NCBI Taxonomy" id="6210"/>
    <lineage>
        <taxon>Eukaryota</taxon>
        <taxon>Metazoa</taxon>
        <taxon>Spiralia</taxon>
        <taxon>Lophotrochozoa</taxon>
        <taxon>Platyhelminthes</taxon>
        <taxon>Cestoda</taxon>
        <taxon>Eucestoda</taxon>
        <taxon>Cyclophyllidea</taxon>
        <taxon>Taeniidae</taxon>
        <taxon>Echinococcus</taxon>
        <taxon>Echinococcus granulosus group</taxon>
    </lineage>
</organism>
<dbReference type="RefSeq" id="XP_024348068.1">
    <property type="nucleotide sequence ID" value="XM_024497527.1"/>
</dbReference>
<dbReference type="GeneID" id="36343993"/>
<feature type="transmembrane region" description="Helical" evidence="1">
    <location>
        <begin position="30"/>
        <end position="50"/>
    </location>
</feature>
<proteinExistence type="predicted"/>
<sequence length="160" mass="18438">MPSDGRNIYKTCHDNLTNDRTFIHPIKIKAMVNNLFLSGNYLVLFISAFINQQGSLGVISSLDYLINQSESHPFHQKHNCRRINKSLFQAFVRISVCLTRNTHLAFGRMPVSQQKPFLNQVWGQNFCEKKCATNEVKDNQYQKTYLRAGGQASTLKMVYF</sequence>
<dbReference type="CTD" id="36343993"/>
<evidence type="ECO:0000313" key="2">
    <source>
        <dbReference type="EMBL" id="EUB56872.1"/>
    </source>
</evidence>
<keyword evidence="1" id="KW-0472">Membrane</keyword>
<dbReference type="Proteomes" id="UP000019149">
    <property type="component" value="Unassembled WGS sequence"/>
</dbReference>
<evidence type="ECO:0000256" key="1">
    <source>
        <dbReference type="SAM" id="Phobius"/>
    </source>
</evidence>